<evidence type="ECO:0000313" key="2">
    <source>
        <dbReference type="EMBL" id="MFB9074468.1"/>
    </source>
</evidence>
<dbReference type="Proteomes" id="UP001589575">
    <property type="component" value="Unassembled WGS sequence"/>
</dbReference>
<proteinExistence type="predicted"/>
<keyword evidence="3" id="KW-1185">Reference proteome</keyword>
<comment type="caution">
    <text evidence="2">The sequence shown here is derived from an EMBL/GenBank/DDBJ whole genome shotgun (WGS) entry which is preliminary data.</text>
</comment>
<evidence type="ECO:0000256" key="1">
    <source>
        <dbReference type="SAM" id="MobiDB-lite"/>
    </source>
</evidence>
<sequence length="42" mass="4517">MPTTSRALSAKLVRHSCSNTSTSPSWLVENGSRAQDGRVDGR</sequence>
<organism evidence="2 3">
    <name type="scientific">Citricoccus parietis</name>
    <dbReference type="NCBI Taxonomy" id="592307"/>
    <lineage>
        <taxon>Bacteria</taxon>
        <taxon>Bacillati</taxon>
        <taxon>Actinomycetota</taxon>
        <taxon>Actinomycetes</taxon>
        <taxon>Micrococcales</taxon>
        <taxon>Micrococcaceae</taxon>
        <taxon>Citricoccus</taxon>
    </lineage>
</organism>
<feature type="compositionally biased region" description="Polar residues" evidence="1">
    <location>
        <begin position="16"/>
        <end position="25"/>
    </location>
</feature>
<reference evidence="2 3" key="1">
    <citation type="submission" date="2024-09" db="EMBL/GenBank/DDBJ databases">
        <authorList>
            <person name="Sun Q."/>
            <person name="Mori K."/>
        </authorList>
    </citation>
    <scope>NUCLEOTIDE SEQUENCE [LARGE SCALE GENOMIC DNA]</scope>
    <source>
        <strain evidence="2 3">CCM 7609</strain>
    </source>
</reference>
<name>A0ABV5G684_9MICC</name>
<dbReference type="EMBL" id="JBHMFI010000002">
    <property type="protein sequence ID" value="MFB9074468.1"/>
    <property type="molecule type" value="Genomic_DNA"/>
</dbReference>
<protein>
    <submittedName>
        <fullName evidence="2">Uncharacterized protein</fullName>
    </submittedName>
</protein>
<evidence type="ECO:0000313" key="3">
    <source>
        <dbReference type="Proteomes" id="UP001589575"/>
    </source>
</evidence>
<feature type="region of interest" description="Disordered" evidence="1">
    <location>
        <begin position="1"/>
        <end position="42"/>
    </location>
</feature>
<gene>
    <name evidence="2" type="ORF">ACFFX0_26055</name>
</gene>
<accession>A0ABV5G684</accession>